<name>A0ACB9QSN7_9MYRT</name>
<evidence type="ECO:0000313" key="2">
    <source>
        <dbReference type="Proteomes" id="UP001057402"/>
    </source>
</evidence>
<accession>A0ACB9QSN7</accession>
<dbReference type="Proteomes" id="UP001057402">
    <property type="component" value="Chromosome 5"/>
</dbReference>
<keyword evidence="2" id="KW-1185">Reference proteome</keyword>
<evidence type="ECO:0000313" key="1">
    <source>
        <dbReference type="EMBL" id="KAI4369584.1"/>
    </source>
</evidence>
<comment type="caution">
    <text evidence="1">The sequence shown here is derived from an EMBL/GenBank/DDBJ whole genome shotgun (WGS) entry which is preliminary data.</text>
</comment>
<reference evidence="2" key="1">
    <citation type="journal article" date="2023" name="Front. Plant Sci.">
        <title>Chromosomal-level genome assembly of Melastoma candidum provides insights into trichome evolution.</title>
        <authorList>
            <person name="Zhong Y."/>
            <person name="Wu W."/>
            <person name="Sun C."/>
            <person name="Zou P."/>
            <person name="Liu Y."/>
            <person name="Dai S."/>
            <person name="Zhou R."/>
        </authorList>
    </citation>
    <scope>NUCLEOTIDE SEQUENCE [LARGE SCALE GENOMIC DNA]</scope>
</reference>
<protein>
    <submittedName>
        <fullName evidence="1">Uncharacterized protein</fullName>
    </submittedName>
</protein>
<sequence>MPSGSISPFGFFVVANTVACTYAALLLILVIGKKSLASSAVIVGDIVIVALLAASGGATGAIVATGKEGNSHVRWSKVCDAFGKFCDEVAVSLVLSLLRSLMFLLLTSSAVVAMNRRSR</sequence>
<gene>
    <name evidence="1" type="ORF">MLD38_018009</name>
</gene>
<dbReference type="EMBL" id="CM042884">
    <property type="protein sequence ID" value="KAI4369584.1"/>
    <property type="molecule type" value="Genomic_DNA"/>
</dbReference>
<proteinExistence type="predicted"/>
<organism evidence="1 2">
    <name type="scientific">Melastoma candidum</name>
    <dbReference type="NCBI Taxonomy" id="119954"/>
    <lineage>
        <taxon>Eukaryota</taxon>
        <taxon>Viridiplantae</taxon>
        <taxon>Streptophyta</taxon>
        <taxon>Embryophyta</taxon>
        <taxon>Tracheophyta</taxon>
        <taxon>Spermatophyta</taxon>
        <taxon>Magnoliopsida</taxon>
        <taxon>eudicotyledons</taxon>
        <taxon>Gunneridae</taxon>
        <taxon>Pentapetalae</taxon>
        <taxon>rosids</taxon>
        <taxon>malvids</taxon>
        <taxon>Myrtales</taxon>
        <taxon>Melastomataceae</taxon>
        <taxon>Melastomatoideae</taxon>
        <taxon>Melastomateae</taxon>
        <taxon>Melastoma</taxon>
    </lineage>
</organism>